<keyword evidence="2 6" id="KW-0067">ATP-binding</keyword>
<dbReference type="Pfam" id="PF00612">
    <property type="entry name" value="IQ"/>
    <property type="match status" value="1"/>
</dbReference>
<evidence type="ECO:0000313" key="9">
    <source>
        <dbReference type="Proteomes" id="UP001217089"/>
    </source>
</evidence>
<feature type="non-terminal residue" evidence="8">
    <location>
        <position position="787"/>
    </location>
</feature>
<reference evidence="8 9" key="1">
    <citation type="submission" date="2022-12" db="EMBL/GenBank/DDBJ databases">
        <title>Chromosome-level genome of Tegillarca granosa.</title>
        <authorList>
            <person name="Kim J."/>
        </authorList>
    </citation>
    <scope>NUCLEOTIDE SEQUENCE [LARGE SCALE GENOMIC DNA]</scope>
    <source>
        <strain evidence="8">Teg-2019</strain>
        <tissue evidence="8">Adductor muscle</tissue>
    </source>
</reference>
<dbReference type="SMART" id="SM00015">
    <property type="entry name" value="IQ"/>
    <property type="match status" value="1"/>
</dbReference>
<dbReference type="InterPro" id="IPR036961">
    <property type="entry name" value="Kinesin_motor_dom_sf"/>
</dbReference>
<comment type="caution">
    <text evidence="8">The sequence shown here is derived from an EMBL/GenBank/DDBJ whole genome shotgun (WGS) entry which is preliminary data.</text>
</comment>
<feature type="domain" description="Myosin motor" evidence="7">
    <location>
        <begin position="21"/>
        <end position="661"/>
    </location>
</feature>
<dbReference type="Gene3D" id="3.40.850.10">
    <property type="entry name" value="Kinesin motor domain"/>
    <property type="match status" value="1"/>
</dbReference>
<evidence type="ECO:0000256" key="4">
    <source>
        <dbReference type="ARBA" id="ARBA00023175"/>
    </source>
</evidence>
<dbReference type="EMBL" id="JARBDR010000214">
    <property type="protein sequence ID" value="KAJ8318178.1"/>
    <property type="molecule type" value="Genomic_DNA"/>
</dbReference>
<dbReference type="InterPro" id="IPR027417">
    <property type="entry name" value="P-loop_NTPase"/>
</dbReference>
<dbReference type="PANTHER" id="PTHR13140:SF498">
    <property type="entry name" value="DACHS, ISOFORM E"/>
    <property type="match status" value="1"/>
</dbReference>
<dbReference type="Gene3D" id="1.20.120.720">
    <property type="entry name" value="Myosin VI head, motor domain, U50 subdomain"/>
    <property type="match status" value="1"/>
</dbReference>
<comment type="similarity">
    <text evidence="6">Belongs to the TRAFAC class myosin-kinesin ATPase superfamily. Myosin family.</text>
</comment>
<keyword evidence="4 6" id="KW-0505">Motor protein</keyword>
<evidence type="ECO:0000256" key="6">
    <source>
        <dbReference type="PROSITE-ProRule" id="PRU00782"/>
    </source>
</evidence>
<organism evidence="8 9">
    <name type="scientific">Tegillarca granosa</name>
    <name type="common">Malaysian cockle</name>
    <name type="synonym">Anadara granosa</name>
    <dbReference type="NCBI Taxonomy" id="220873"/>
    <lineage>
        <taxon>Eukaryota</taxon>
        <taxon>Metazoa</taxon>
        <taxon>Spiralia</taxon>
        <taxon>Lophotrochozoa</taxon>
        <taxon>Mollusca</taxon>
        <taxon>Bivalvia</taxon>
        <taxon>Autobranchia</taxon>
        <taxon>Pteriomorphia</taxon>
        <taxon>Arcoida</taxon>
        <taxon>Arcoidea</taxon>
        <taxon>Arcidae</taxon>
        <taxon>Tegillarca</taxon>
    </lineage>
</organism>
<dbReference type="InterPro" id="IPR001609">
    <property type="entry name" value="Myosin_head_motor_dom-like"/>
</dbReference>
<sequence length="787" mass="89797">MKLYCVFSEQRYAVDMSVYASIEDLTLLVGPLTEESVVRCLQSRFYSQAFQTRIGPVVVTLNSNRHRPSPTLVQCSRMLLKKQYPSILIQETHRPSFGESGGGKTFCAMQLLRQLFDIVGGGPGTDAFKHLSATLTVLQSLCSATTISNLESSRGMFVENFITDAAIYRTKIHAFPLDRMLAGLSIEEKAKLHLTGYSVHNLRYLSSGITSQNEAEDKSRFDAWKNCLSVLGIPFSDVMRILSSVLLLGNVEFVEGTGLELDIRSRQLLHYWEYQVLPYIEALRQEQETPGDRCANHLQMANVTRDSLAKALYCRTMTAILKRANSLRRPTSNSLSDSTESNLHQVSNVSLSSKNSAFNRLGSSRSFDKSTKVDGFISIVDMFGFEISEVNRLEQLCINLCAETMQHYYNTHIFKSTSQALQEEDIRVETEVAYFDNEPILELLSSQRSGIFHILDTECTQPRTFFEPLTKSKTVFGVRHFAGRVLYDATNFLPSNRDILPDDIISIFSKQNCNFGFASHLFAQEIKHTSDNLLKTLVHSKPQFVHCIKTNDHGEMDLFDKDVVIRQLRSLQLLETVRLMAGGIPHRMRYRAFNNRYGIFLAKKNPYLIESQQNYCKEILNSFLRAMDESKLPYVSTQWTIGKKHLFFSELTRQHLEAMRTEKINNAVAKIQAYWRGWKCRKEWPSRKKQLLAEKDFLKSVQPKQRRNVKTPEIPFSRTYSVIDKVRLGYPQVRIMKGDYPIEPKNGQALYRGDEVGVVGPSQNRGHLIVEKGDVCLDVPYSLLGFK</sequence>
<dbReference type="InterPro" id="IPR000048">
    <property type="entry name" value="IQ_motif_EF-hand-BS"/>
</dbReference>
<dbReference type="PROSITE" id="PS50096">
    <property type="entry name" value="IQ"/>
    <property type="match status" value="1"/>
</dbReference>
<dbReference type="SUPFAM" id="SSF52540">
    <property type="entry name" value="P-loop containing nucleoside triphosphate hydrolases"/>
    <property type="match status" value="1"/>
</dbReference>
<dbReference type="PROSITE" id="PS51456">
    <property type="entry name" value="MYOSIN_MOTOR"/>
    <property type="match status" value="1"/>
</dbReference>
<dbReference type="PRINTS" id="PR00193">
    <property type="entry name" value="MYOSINHEAVY"/>
</dbReference>
<keyword evidence="1 6" id="KW-0547">Nucleotide-binding</keyword>
<keyword evidence="3 6" id="KW-0518">Myosin</keyword>
<name>A0ABQ9FR61_TEGGR</name>
<gene>
    <name evidence="8" type="ORF">KUTeg_003269</name>
</gene>
<dbReference type="SMART" id="SM00242">
    <property type="entry name" value="MYSc"/>
    <property type="match status" value="1"/>
</dbReference>
<dbReference type="Gene3D" id="1.10.10.820">
    <property type="match status" value="1"/>
</dbReference>
<evidence type="ECO:0000313" key="8">
    <source>
        <dbReference type="EMBL" id="KAJ8318178.1"/>
    </source>
</evidence>
<dbReference type="PANTHER" id="PTHR13140">
    <property type="entry name" value="MYOSIN"/>
    <property type="match status" value="1"/>
</dbReference>
<keyword evidence="5 6" id="KW-0009">Actin-binding</keyword>
<protein>
    <recommendedName>
        <fullName evidence="7">Myosin motor domain-containing protein</fullName>
    </recommendedName>
</protein>
<accession>A0ABQ9FR61</accession>
<feature type="region of interest" description="Actin-binding" evidence="6">
    <location>
        <begin position="530"/>
        <end position="552"/>
    </location>
</feature>
<evidence type="ECO:0000256" key="5">
    <source>
        <dbReference type="ARBA" id="ARBA00023203"/>
    </source>
</evidence>
<evidence type="ECO:0000256" key="1">
    <source>
        <dbReference type="ARBA" id="ARBA00022741"/>
    </source>
</evidence>
<dbReference type="Gene3D" id="1.20.58.530">
    <property type="match status" value="1"/>
</dbReference>
<dbReference type="Gene3D" id="1.20.5.4820">
    <property type="match status" value="1"/>
</dbReference>
<feature type="binding site" evidence="6">
    <location>
        <begin position="98"/>
        <end position="105"/>
    </location>
    <ligand>
        <name>ATP</name>
        <dbReference type="ChEBI" id="CHEBI:30616"/>
    </ligand>
</feature>
<evidence type="ECO:0000259" key="7">
    <source>
        <dbReference type="PROSITE" id="PS51456"/>
    </source>
</evidence>
<dbReference type="CDD" id="cd23767">
    <property type="entry name" value="IQCD"/>
    <property type="match status" value="1"/>
</dbReference>
<dbReference type="Proteomes" id="UP001217089">
    <property type="component" value="Unassembled WGS sequence"/>
</dbReference>
<evidence type="ECO:0000256" key="2">
    <source>
        <dbReference type="ARBA" id="ARBA00022840"/>
    </source>
</evidence>
<proteinExistence type="inferred from homology"/>
<keyword evidence="9" id="KW-1185">Reference proteome</keyword>
<evidence type="ECO:0000256" key="3">
    <source>
        <dbReference type="ARBA" id="ARBA00023123"/>
    </source>
</evidence>
<dbReference type="Pfam" id="PF00063">
    <property type="entry name" value="Myosin_head"/>
    <property type="match status" value="1"/>
</dbReference>